<organism evidence="1">
    <name type="scientific">viral metagenome</name>
    <dbReference type="NCBI Taxonomy" id="1070528"/>
    <lineage>
        <taxon>unclassified sequences</taxon>
        <taxon>metagenomes</taxon>
        <taxon>organismal metagenomes</taxon>
    </lineage>
</organism>
<dbReference type="EMBL" id="MN739389">
    <property type="protein sequence ID" value="QHT02055.1"/>
    <property type="molecule type" value="Genomic_DNA"/>
</dbReference>
<name>A0A6C0CEQ0_9ZZZZ</name>
<sequence length="161" mass="18936">MICEPLESINYEAIILNEPVKNSVLQYNYFYKLLYSTNILVLSSIFTIFELTNSVIENDSISFNKNNANFDVFNKLIALEEYLLKLLNSSKTKLFRFKEIYDNKSLRFVFNDSNDILCDNINTITTKHKYLVLKISGLWESKESIGLTFKFIVVNKYLQFY</sequence>
<reference evidence="1" key="1">
    <citation type="journal article" date="2020" name="Nature">
        <title>Giant virus diversity and host interactions through global metagenomics.</title>
        <authorList>
            <person name="Schulz F."/>
            <person name="Roux S."/>
            <person name="Paez-Espino D."/>
            <person name="Jungbluth S."/>
            <person name="Walsh D.A."/>
            <person name="Denef V.J."/>
            <person name="McMahon K.D."/>
            <person name="Konstantinidis K.T."/>
            <person name="Eloe-Fadrosh E.A."/>
            <person name="Kyrpides N.C."/>
            <person name="Woyke T."/>
        </authorList>
    </citation>
    <scope>NUCLEOTIDE SEQUENCE</scope>
    <source>
        <strain evidence="1">GVMAG-M-3300020523-10</strain>
    </source>
</reference>
<protein>
    <submittedName>
        <fullName evidence="1">Uncharacterized protein</fullName>
    </submittedName>
</protein>
<dbReference type="AlphaFoldDB" id="A0A6C0CEQ0"/>
<evidence type="ECO:0000313" key="1">
    <source>
        <dbReference type="EMBL" id="QHT02055.1"/>
    </source>
</evidence>
<accession>A0A6C0CEQ0</accession>
<proteinExistence type="predicted"/>